<dbReference type="FunFam" id="1.20.1270.50:FF:000003">
    <property type="entry name" value="Alpha-mannosidase"/>
    <property type="match status" value="1"/>
</dbReference>
<protein>
    <recommendedName>
        <fullName evidence="7">Alpha-mannosidase</fullName>
        <ecNumber evidence="7">3.2.1.-</ecNumber>
    </recommendedName>
</protein>
<feature type="domain" description="Glycoside hydrolase family 38 central" evidence="8">
    <location>
        <begin position="363"/>
        <end position="435"/>
    </location>
</feature>
<dbReference type="InterPro" id="IPR015341">
    <property type="entry name" value="Glyco_hydro_38_cen"/>
</dbReference>
<dbReference type="EC" id="3.2.1.-" evidence="7"/>
<dbReference type="VEuPathDB" id="TriTrypDB:TEOVI_000414400"/>
<dbReference type="PANTHER" id="PTHR11607:SF3">
    <property type="entry name" value="LYSOSOMAL ALPHA-MANNOSIDASE"/>
    <property type="match status" value="1"/>
</dbReference>
<proteinExistence type="inferred from homology"/>
<comment type="similarity">
    <text evidence="1 7">Belongs to the glycosyl hydrolase 38 family.</text>
</comment>
<dbReference type="InterPro" id="IPR028995">
    <property type="entry name" value="Glyco_hydro_57/38_cen_sf"/>
</dbReference>
<keyword evidence="6 7" id="KW-0326">Glycosidase</keyword>
<evidence type="ECO:0000256" key="4">
    <source>
        <dbReference type="ARBA" id="ARBA00022833"/>
    </source>
</evidence>
<evidence type="ECO:0000313" key="10">
    <source>
        <dbReference type="Proteomes" id="UP000195570"/>
    </source>
</evidence>
<dbReference type="Pfam" id="PF09261">
    <property type="entry name" value="Alpha-mann_mid"/>
    <property type="match status" value="1"/>
</dbReference>
<dbReference type="FunFam" id="3.20.110.10:FF:000014">
    <property type="entry name" value="Alpha-mannosidase F"/>
    <property type="match status" value="1"/>
</dbReference>
<dbReference type="Pfam" id="PF07748">
    <property type="entry name" value="Glyco_hydro_38C"/>
    <property type="match status" value="1"/>
</dbReference>
<dbReference type="GO" id="GO:0030246">
    <property type="term" value="F:carbohydrate binding"/>
    <property type="evidence" value="ECO:0007669"/>
    <property type="project" value="InterPro"/>
</dbReference>
<dbReference type="Gene3D" id="1.20.1270.50">
    <property type="entry name" value="Glycoside hydrolase family 38, central domain"/>
    <property type="match status" value="2"/>
</dbReference>
<evidence type="ECO:0000259" key="8">
    <source>
        <dbReference type="SMART" id="SM00872"/>
    </source>
</evidence>
<evidence type="ECO:0000256" key="1">
    <source>
        <dbReference type="ARBA" id="ARBA00009792"/>
    </source>
</evidence>
<keyword evidence="4 7" id="KW-0862">Zinc</keyword>
<dbReference type="InterPro" id="IPR027291">
    <property type="entry name" value="Glyco_hydro_38_N_sf"/>
</dbReference>
<organism evidence="9 10">
    <name type="scientific">Trypanosoma equiperdum</name>
    <dbReference type="NCBI Taxonomy" id="5694"/>
    <lineage>
        <taxon>Eukaryota</taxon>
        <taxon>Discoba</taxon>
        <taxon>Euglenozoa</taxon>
        <taxon>Kinetoplastea</taxon>
        <taxon>Metakinetoplastina</taxon>
        <taxon>Trypanosomatida</taxon>
        <taxon>Trypanosomatidae</taxon>
        <taxon>Trypanosoma</taxon>
    </lineage>
</organism>
<evidence type="ECO:0000256" key="6">
    <source>
        <dbReference type="ARBA" id="ARBA00023295"/>
    </source>
</evidence>
<accession>A0A1G4IJ54</accession>
<dbReference type="Pfam" id="PF01074">
    <property type="entry name" value="Glyco_hydro_38N"/>
    <property type="match status" value="1"/>
</dbReference>
<dbReference type="SUPFAM" id="SSF88713">
    <property type="entry name" value="Glycoside hydrolase/deacetylase"/>
    <property type="match status" value="1"/>
</dbReference>
<comment type="caution">
    <text evidence="9">The sequence shown here is derived from an EMBL/GenBank/DDBJ whole genome shotgun (WGS) entry which is preliminary data.</text>
</comment>
<sequence>MLTLGMHTLQLLSLILYFAATVFVPALKVPSKAVVHLVAHTHSDLGWLKTVDQYTYGLNNSIQFADVTTIINSVVEGLLANPERKFTYVEIGFFSRWWSRQSVSMREKVRGLVANGQLQFANGGWCMHDEATTHYIDMIDQTTLGHRWLLRELNVVPLVGWQADAFGHSATQASLLTSRAGFNGTFFARIDYREYEDRVKRGGRQFWWDASPSLPDLKTFAEANLHATYCSAAGYKWDLADQLESARTFTQADDVIDDNASERYNVPVVLKHFKDEVARSLQATRGANVMWTMGCDFTYMVSEFWFGKMDKLIKIANDDGEFTVRYSTPYEYMMAKLDEAVNAKIKYETSTGDFFPYASAAHEFWTGFYSSRPTLKRLIRMLSSYWVASRQLQFLAGVPSGDLPLLSDALAIAQHHDAVTGTARQHVTFDYVKRLVAGYNDDFSVRLRTALTGRLFNLSNVSHCLLSNVSACDATATGLAKKGSKLTVMVWNPSVHPNVNTFLQIPVPRRDIRVEGNGVKSFSVYGSPTQVSDYSNVNANWQPYTIGIILSLGKTSSLTLSTPGKYDIPRKESHVGYSLKSVVSRDRRGGFTLTSDHLKARFGVNGRLKSIEVLSVGQEVLVEHDWCYFKSSRGEDPSGISGGAYIMRPVSDNVCEPISTDKVESIIIDETIGIVEQRFGNDLVQRVILHGDTVDLEFTSLGIPVKDGFGRELVARFSTSVNNSGIFYTDSNGREMQRREVDKRRNYPFVQTESVAGNYYPVSSLIFINDTETQFNVFTDAAMGGTSINNGEVLLTTHRRLLLDDQKGVSEPLNETEFITAYEGDPSMNEKGRGKHYGNPLRVRGTLTISVGRSGPSAMRRVREQLDEKYFSPIAVYSTGSTPNLNCSLELTQISPSVQIITTQLLNKTTLLLRIAHRYAVGEDDERSKSVEVELRSLIPNELDYNVESIDEVSLTTNTLLRNGLDTVVLKPMDVRTFLFHMREHKWRGMSMSCTGV</sequence>
<dbReference type="Gene3D" id="2.60.40.1180">
    <property type="entry name" value="Golgi alpha-mannosidase II"/>
    <property type="match status" value="1"/>
</dbReference>
<dbReference type="InterPro" id="IPR011682">
    <property type="entry name" value="Glyco_hydro_38_C"/>
</dbReference>
<dbReference type="PANTHER" id="PTHR11607">
    <property type="entry name" value="ALPHA-MANNOSIDASE"/>
    <property type="match status" value="1"/>
</dbReference>
<dbReference type="GeneID" id="92378084"/>
<keyword evidence="3 7" id="KW-0378">Hydrolase</keyword>
<dbReference type="InterPro" id="IPR037094">
    <property type="entry name" value="Glyco_hydro_38_cen_sf"/>
</dbReference>
<evidence type="ECO:0000256" key="7">
    <source>
        <dbReference type="RuleBase" id="RU361199"/>
    </source>
</evidence>
<evidence type="ECO:0000256" key="2">
    <source>
        <dbReference type="ARBA" id="ARBA00022723"/>
    </source>
</evidence>
<dbReference type="InterPro" id="IPR011330">
    <property type="entry name" value="Glyco_hydro/deAcase_b/a-brl"/>
</dbReference>
<comment type="cofactor">
    <cofactor evidence="7">
        <name>Zn(2+)</name>
        <dbReference type="ChEBI" id="CHEBI:29105"/>
    </cofactor>
    <text evidence="7">Binds 1 zinc ion per subunit.</text>
</comment>
<feature type="chain" id="PRO_5017850870" description="Alpha-mannosidase" evidence="7">
    <location>
        <begin position="22"/>
        <end position="997"/>
    </location>
</feature>
<dbReference type="GO" id="GO:0046872">
    <property type="term" value="F:metal ion binding"/>
    <property type="evidence" value="ECO:0007669"/>
    <property type="project" value="UniProtKB-KW"/>
</dbReference>
<dbReference type="SMART" id="SM00872">
    <property type="entry name" value="Alpha-mann_mid"/>
    <property type="match status" value="1"/>
</dbReference>
<dbReference type="GO" id="GO:0006013">
    <property type="term" value="P:mannose metabolic process"/>
    <property type="evidence" value="ECO:0007669"/>
    <property type="project" value="InterPro"/>
</dbReference>
<dbReference type="FunFam" id="1.20.1270.50:FF:000002">
    <property type="entry name" value="Alpha-mannosidase"/>
    <property type="match status" value="1"/>
</dbReference>
<dbReference type="AlphaFoldDB" id="A0A1G4IJ54"/>
<dbReference type="InterPro" id="IPR011013">
    <property type="entry name" value="Gal_mutarotase_sf_dom"/>
</dbReference>
<keyword evidence="2 7" id="KW-0479">Metal-binding</keyword>
<dbReference type="GO" id="GO:0004559">
    <property type="term" value="F:alpha-mannosidase activity"/>
    <property type="evidence" value="ECO:0007669"/>
    <property type="project" value="InterPro"/>
</dbReference>
<feature type="signal peptide" evidence="7">
    <location>
        <begin position="1"/>
        <end position="21"/>
    </location>
</feature>
<dbReference type="FunFam" id="2.70.98.30:FF:000014">
    <property type="entry name" value="Alpha-mannosidase"/>
    <property type="match status" value="1"/>
</dbReference>
<dbReference type="InterPro" id="IPR050843">
    <property type="entry name" value="Glycosyl_Hydrlase_38"/>
</dbReference>
<keyword evidence="10" id="KW-1185">Reference proteome</keyword>
<reference evidence="9" key="1">
    <citation type="submission" date="2016-09" db="EMBL/GenBank/DDBJ databases">
        <authorList>
            <person name="Hebert L."/>
            <person name="Moumen B."/>
        </authorList>
    </citation>
    <scope>NUCLEOTIDE SEQUENCE [LARGE SCALE GENOMIC DNA]</scope>
    <source>
        <strain evidence="9">OVI</strain>
    </source>
</reference>
<dbReference type="Gene3D" id="2.70.98.30">
    <property type="entry name" value="Golgi alpha-mannosidase II, domain 4"/>
    <property type="match status" value="1"/>
</dbReference>
<evidence type="ECO:0000256" key="3">
    <source>
        <dbReference type="ARBA" id="ARBA00022801"/>
    </source>
</evidence>
<dbReference type="SUPFAM" id="SSF88688">
    <property type="entry name" value="Families 57/38 glycoside transferase middle domain"/>
    <property type="match status" value="1"/>
</dbReference>
<dbReference type="Gene3D" id="3.20.110.10">
    <property type="entry name" value="Glycoside hydrolase 38, N terminal domain"/>
    <property type="match status" value="1"/>
</dbReference>
<keyword evidence="7" id="KW-0732">Signal</keyword>
<gene>
    <name evidence="9" type="ORF">TEOVI_000414400</name>
</gene>
<name>A0A1G4IJ54_TRYEQ</name>
<dbReference type="InterPro" id="IPR000602">
    <property type="entry name" value="Glyco_hydro_38_N"/>
</dbReference>
<dbReference type="Proteomes" id="UP000195570">
    <property type="component" value="Unassembled WGS sequence"/>
</dbReference>
<keyword evidence="5" id="KW-1015">Disulfide bond</keyword>
<dbReference type="Gene3D" id="2.60.40.1360">
    <property type="match status" value="1"/>
</dbReference>
<dbReference type="InterPro" id="IPR013780">
    <property type="entry name" value="Glyco_hydro_b"/>
</dbReference>
<dbReference type="EMBL" id="CZPT02001883">
    <property type="protein sequence ID" value="SCU72567.1"/>
    <property type="molecule type" value="Genomic_DNA"/>
</dbReference>
<dbReference type="SUPFAM" id="SSF74650">
    <property type="entry name" value="Galactose mutarotase-like"/>
    <property type="match status" value="1"/>
</dbReference>
<dbReference type="CDD" id="cd10810">
    <property type="entry name" value="GH38N_AMII_LAM_like"/>
    <property type="match status" value="1"/>
</dbReference>
<evidence type="ECO:0000256" key="5">
    <source>
        <dbReference type="ARBA" id="ARBA00023157"/>
    </source>
</evidence>
<dbReference type="RefSeq" id="XP_067083046.1">
    <property type="nucleotide sequence ID" value="XM_067226945.1"/>
</dbReference>
<evidence type="ECO:0000313" key="9">
    <source>
        <dbReference type="EMBL" id="SCU72567.1"/>
    </source>
</evidence>